<dbReference type="PANTHER" id="PTHR46383:SF1">
    <property type="entry name" value="ASPARTATE AMINOTRANSFERASE"/>
    <property type="match status" value="1"/>
</dbReference>
<dbReference type="SUPFAM" id="SSF51735">
    <property type="entry name" value="NAD(P)-binding Rossmann-fold domains"/>
    <property type="match status" value="1"/>
</dbReference>
<evidence type="ECO:0000256" key="2">
    <source>
        <dbReference type="ARBA" id="ARBA00007441"/>
    </source>
</evidence>
<dbReference type="CDD" id="cd00609">
    <property type="entry name" value="AAT_like"/>
    <property type="match status" value="1"/>
</dbReference>
<dbReference type="PANTHER" id="PTHR46383">
    <property type="entry name" value="ASPARTATE AMINOTRANSFERASE"/>
    <property type="match status" value="1"/>
</dbReference>
<dbReference type="SUPFAM" id="SSF52283">
    <property type="entry name" value="Formate/glycerate dehydrogenase catalytic domain-like"/>
    <property type="match status" value="1"/>
</dbReference>
<dbReference type="EMBL" id="JAMWBK010000003">
    <property type="protein sequence ID" value="KAJ8907153.1"/>
    <property type="molecule type" value="Genomic_DNA"/>
</dbReference>
<dbReference type="Pfam" id="PF00155">
    <property type="entry name" value="Aminotran_1_2"/>
    <property type="match status" value="1"/>
</dbReference>
<dbReference type="GO" id="GO:0006520">
    <property type="term" value="P:amino acid metabolic process"/>
    <property type="evidence" value="ECO:0007669"/>
    <property type="project" value="InterPro"/>
</dbReference>
<dbReference type="InterPro" id="IPR015424">
    <property type="entry name" value="PyrdxlP-dep_Trfase"/>
</dbReference>
<keyword evidence="5" id="KW-0663">Pyridoxal phosphate</keyword>
<comment type="caution">
    <text evidence="8">The sequence shown here is derived from an EMBL/GenBank/DDBJ whole genome shotgun (WGS) entry which is preliminary data.</text>
</comment>
<dbReference type="Gene3D" id="3.90.1150.10">
    <property type="entry name" value="Aspartate Aminotransferase, domain 1"/>
    <property type="match status" value="1"/>
</dbReference>
<dbReference type="Proteomes" id="UP001157974">
    <property type="component" value="Unassembled WGS sequence"/>
</dbReference>
<reference evidence="8 9" key="1">
    <citation type="journal article" date="2023" name="Nat. Commun.">
        <title>Origin of minicircular mitochondrial genomes in red algae.</title>
        <authorList>
            <person name="Lee Y."/>
            <person name="Cho C.H."/>
            <person name="Lee Y.M."/>
            <person name="Park S.I."/>
            <person name="Yang J.H."/>
            <person name="West J.A."/>
            <person name="Bhattacharya D."/>
            <person name="Yoon H.S."/>
        </authorList>
    </citation>
    <scope>NUCLEOTIDE SEQUENCE [LARGE SCALE GENOMIC DNA]</scope>
    <source>
        <strain evidence="8 9">CCMP1338</strain>
        <tissue evidence="8">Whole cell</tissue>
    </source>
</reference>
<keyword evidence="9" id="KW-1185">Reference proteome</keyword>
<dbReference type="Pfam" id="PF02826">
    <property type="entry name" value="2-Hacid_dh_C"/>
    <property type="match status" value="1"/>
</dbReference>
<dbReference type="SUPFAM" id="SSF53383">
    <property type="entry name" value="PLP-dependent transferases"/>
    <property type="match status" value="1"/>
</dbReference>
<dbReference type="InterPro" id="IPR004839">
    <property type="entry name" value="Aminotransferase_I/II_large"/>
</dbReference>
<feature type="domain" description="Aminotransferase class I/classII large" evidence="6">
    <location>
        <begin position="35"/>
        <end position="385"/>
    </location>
</feature>
<dbReference type="PROSITE" id="PS00105">
    <property type="entry name" value="AA_TRANSFER_CLASS_1"/>
    <property type="match status" value="1"/>
</dbReference>
<dbReference type="GO" id="GO:0033853">
    <property type="term" value="F:aspartate-prephenate aminotransferase activity"/>
    <property type="evidence" value="ECO:0007669"/>
    <property type="project" value="UniProtKB-ARBA"/>
</dbReference>
<evidence type="ECO:0000256" key="3">
    <source>
        <dbReference type="ARBA" id="ARBA00022576"/>
    </source>
</evidence>
<dbReference type="AlphaFoldDB" id="A0AAV8UZX4"/>
<dbReference type="GO" id="GO:0033854">
    <property type="term" value="F:glutamate-prephenate aminotransferase activity"/>
    <property type="evidence" value="ECO:0007669"/>
    <property type="project" value="UniProtKB-ARBA"/>
</dbReference>
<evidence type="ECO:0008006" key="10">
    <source>
        <dbReference type="Google" id="ProtNLM"/>
    </source>
</evidence>
<dbReference type="InterPro" id="IPR004838">
    <property type="entry name" value="NHTrfase_class1_PyrdxlP-BS"/>
</dbReference>
<dbReference type="InterPro" id="IPR015422">
    <property type="entry name" value="PyrdxlP-dep_Trfase_small"/>
</dbReference>
<evidence type="ECO:0000313" key="8">
    <source>
        <dbReference type="EMBL" id="KAJ8907153.1"/>
    </source>
</evidence>
<dbReference type="Gene3D" id="3.40.50.720">
    <property type="entry name" value="NAD(P)-binding Rossmann-like Domain"/>
    <property type="match status" value="2"/>
</dbReference>
<dbReference type="CDD" id="cd12164">
    <property type="entry name" value="GDH_like_2"/>
    <property type="match status" value="1"/>
</dbReference>
<dbReference type="InterPro" id="IPR015421">
    <property type="entry name" value="PyrdxlP-dep_Trfase_major"/>
</dbReference>
<sequence length="741" mass="80362">MGSISRAAKRAANLKASSVWDVHHEALRRAREGRPVTVLSVGEPDAETVGGVDEAGIAAIRSGAGRVYGDAGGQLELRQLISQKYEKDYGLQIDPRRVLVTAGAQNALFQTMLTVLDEGTEIVIPDPCYVTYEPTVVASGGTVVPLPLRADDSFRITAEAVEKKITKKTRGVLINSPNNPTGAIVSEQDLNQLSELCRTRDLWLISDEVYSDFVFDDKKHIPAAGIAESQESTITINSTSKMFSMVGWRVGWAIVPERLINPMMAVSEGMLFGLSRISEAAALKAFSVDNDFQALRAEYSARFRVVFDNLQGVPGIVPRKIGGGMFALVDISGTGMSATEFAWKLLNDFDVSVLPADSFGEAASGHVRISLTKSRETLKTAVEKLAKCAADARAATRVDGQVAVVGKNDKYGSVLVCRDRLDSSAQQWYTNVFDLIRENGAGVLRVKEWPCEDVSDVTAAVVWNPPPGLLASLPKLRMVQVLGAGLDGIMQFVSELDERVMVCRLVDPIAVERMANYVLAAAMDHVRHRAYTRECQQRTKWDTGVGPESISSTTVGLLGLGEMGRAAGELLARAGFDVLGWSRSRRIPDDDLFGIRKRFVGGKDQLSELLSSSDVVVCLLPLTIETQGIIDKSVLGKMKTGSSFVNCARGAHVVLNDLLEALNSGKLRSAVLDVFEEEPLPKESPLWKHPKVILTPHIAGYAGEASAANTVVENLSRLARGEKPLFTVNVKSSNYQLTDFD</sequence>
<dbReference type="InterPro" id="IPR006140">
    <property type="entry name" value="D-isomer_DH_NAD-bd"/>
</dbReference>
<protein>
    <recommendedName>
        <fullName evidence="10">Aminotransferase class I/classII domain-containing protein</fullName>
    </recommendedName>
</protein>
<keyword evidence="3" id="KW-0032">Aminotransferase</keyword>
<dbReference type="InterPro" id="IPR036291">
    <property type="entry name" value="NAD(P)-bd_dom_sf"/>
</dbReference>
<evidence type="ECO:0000256" key="1">
    <source>
        <dbReference type="ARBA" id="ARBA00001933"/>
    </source>
</evidence>
<gene>
    <name evidence="8" type="ORF">NDN08_003635</name>
</gene>
<dbReference type="Gene3D" id="3.40.640.10">
    <property type="entry name" value="Type I PLP-dependent aspartate aminotransferase-like (Major domain)"/>
    <property type="match status" value="1"/>
</dbReference>
<evidence type="ECO:0000259" key="6">
    <source>
        <dbReference type="Pfam" id="PF00155"/>
    </source>
</evidence>
<feature type="domain" description="D-isomer specific 2-hydroxyacid dehydrogenase NAD-binding" evidence="7">
    <location>
        <begin position="520"/>
        <end position="699"/>
    </location>
</feature>
<evidence type="ECO:0000256" key="4">
    <source>
        <dbReference type="ARBA" id="ARBA00022679"/>
    </source>
</evidence>
<comment type="similarity">
    <text evidence="2">Belongs to the class-I pyridoxal-phosphate-dependent aminotransferase family.</text>
</comment>
<keyword evidence="4" id="KW-0808">Transferase</keyword>
<dbReference type="GO" id="GO:0030170">
    <property type="term" value="F:pyridoxal phosphate binding"/>
    <property type="evidence" value="ECO:0007669"/>
    <property type="project" value="InterPro"/>
</dbReference>
<accession>A0AAV8UZX4</accession>
<organism evidence="8 9">
    <name type="scientific">Rhodosorus marinus</name>
    <dbReference type="NCBI Taxonomy" id="101924"/>
    <lineage>
        <taxon>Eukaryota</taxon>
        <taxon>Rhodophyta</taxon>
        <taxon>Stylonematophyceae</taxon>
        <taxon>Stylonematales</taxon>
        <taxon>Stylonemataceae</taxon>
        <taxon>Rhodosorus</taxon>
    </lineage>
</organism>
<evidence type="ECO:0000259" key="7">
    <source>
        <dbReference type="Pfam" id="PF02826"/>
    </source>
</evidence>
<proteinExistence type="inferred from homology"/>
<dbReference type="FunFam" id="3.40.640.10:FF:000033">
    <property type="entry name" value="Aspartate aminotransferase"/>
    <property type="match status" value="1"/>
</dbReference>
<comment type="cofactor">
    <cofactor evidence="1">
        <name>pyridoxal 5'-phosphate</name>
        <dbReference type="ChEBI" id="CHEBI:597326"/>
    </cofactor>
</comment>
<evidence type="ECO:0000313" key="9">
    <source>
        <dbReference type="Proteomes" id="UP001157974"/>
    </source>
</evidence>
<dbReference type="GO" id="GO:0051287">
    <property type="term" value="F:NAD binding"/>
    <property type="evidence" value="ECO:0007669"/>
    <property type="project" value="InterPro"/>
</dbReference>
<evidence type="ECO:0000256" key="5">
    <source>
        <dbReference type="ARBA" id="ARBA00022898"/>
    </source>
</evidence>
<dbReference type="InterPro" id="IPR050596">
    <property type="entry name" value="AspAT/PAT-like"/>
</dbReference>
<name>A0AAV8UZX4_9RHOD</name>